<keyword evidence="2" id="KW-1185">Reference proteome</keyword>
<evidence type="ECO:0000313" key="1">
    <source>
        <dbReference type="EMBL" id="VDP76802.1"/>
    </source>
</evidence>
<sequence length="68" mass="7710">MANGKRQISAKRSTNLNRLQNRRLLGDEIVALNNCIIPINSEDKARRCAAHISRELFILDSSFESKDP</sequence>
<dbReference type="Proteomes" id="UP000269396">
    <property type="component" value="Unassembled WGS sequence"/>
</dbReference>
<proteinExistence type="predicted"/>
<dbReference type="EMBL" id="UZAL01040296">
    <property type="protein sequence ID" value="VDP76802.1"/>
    <property type="molecule type" value="Genomic_DNA"/>
</dbReference>
<protein>
    <submittedName>
        <fullName evidence="1">Uncharacterized protein</fullName>
    </submittedName>
</protein>
<gene>
    <name evidence="1" type="ORF">SMTD_LOCUS18338</name>
</gene>
<evidence type="ECO:0000313" key="2">
    <source>
        <dbReference type="Proteomes" id="UP000269396"/>
    </source>
</evidence>
<organism evidence="1 2">
    <name type="scientific">Schistosoma mattheei</name>
    <dbReference type="NCBI Taxonomy" id="31246"/>
    <lineage>
        <taxon>Eukaryota</taxon>
        <taxon>Metazoa</taxon>
        <taxon>Spiralia</taxon>
        <taxon>Lophotrochozoa</taxon>
        <taxon>Platyhelminthes</taxon>
        <taxon>Trematoda</taxon>
        <taxon>Digenea</taxon>
        <taxon>Strigeidida</taxon>
        <taxon>Schistosomatoidea</taxon>
        <taxon>Schistosomatidae</taxon>
        <taxon>Schistosoma</taxon>
    </lineage>
</organism>
<accession>A0A3P8FKH1</accession>
<name>A0A3P8FKH1_9TREM</name>
<reference evidence="1 2" key="1">
    <citation type="submission" date="2018-11" db="EMBL/GenBank/DDBJ databases">
        <authorList>
            <consortium name="Pathogen Informatics"/>
        </authorList>
    </citation>
    <scope>NUCLEOTIDE SEQUENCE [LARGE SCALE GENOMIC DNA]</scope>
    <source>
        <strain>Denwood</strain>
        <strain evidence="2">Zambia</strain>
    </source>
</reference>
<dbReference type="AlphaFoldDB" id="A0A3P8FKH1"/>